<sequence>MGSKEKIISDSTLVAITLLLAESKPEEKEIMINVIMNFLE</sequence>
<reference evidence="2" key="1">
    <citation type="submission" date="2016-01" db="EMBL/GenBank/DDBJ databases">
        <authorList>
            <person name="Mitreva M."/>
            <person name="Pepin K.H."/>
            <person name="Mihindukulasuriya K.A."/>
            <person name="Fulton R."/>
            <person name="Fronick C."/>
            <person name="O'Laughlin M."/>
            <person name="Miner T."/>
            <person name="Herter B."/>
            <person name="Rosa B.A."/>
            <person name="Cordes M."/>
            <person name="Tomlinson C."/>
            <person name="Wollam A."/>
            <person name="Palsikar V.B."/>
            <person name="Mardis E.R."/>
            <person name="Wilson R.K."/>
        </authorList>
    </citation>
    <scope>NUCLEOTIDE SEQUENCE [LARGE SCALE GENOMIC DNA]</scope>
    <source>
        <strain evidence="2">CMW8396</strain>
    </source>
</reference>
<evidence type="ECO:0008006" key="3">
    <source>
        <dbReference type="Google" id="ProtNLM"/>
    </source>
</evidence>
<dbReference type="RefSeq" id="WP_261563861.1">
    <property type="nucleotide sequence ID" value="NZ_KQ956540.1"/>
</dbReference>
<keyword evidence="2" id="KW-1185">Reference proteome</keyword>
<accession>A0A133NDF5</accession>
<dbReference type="Proteomes" id="UP000070617">
    <property type="component" value="Unassembled WGS sequence"/>
</dbReference>
<dbReference type="EMBL" id="LRPX01000047">
    <property type="protein sequence ID" value="KXA14340.1"/>
    <property type="molecule type" value="Genomic_DNA"/>
</dbReference>
<comment type="caution">
    <text evidence="1">The sequence shown here is derived from an EMBL/GenBank/DDBJ whole genome shotgun (WGS) entry which is preliminary data.</text>
</comment>
<gene>
    <name evidence="1" type="ORF">HMPREF3206_01024</name>
</gene>
<dbReference type="AlphaFoldDB" id="A0A133NDF5"/>
<dbReference type="PATRIC" id="fig|134605.3.peg.1018"/>
<protein>
    <recommendedName>
        <fullName evidence="3">Toxin-antitoxin system, toxin component, Fic domain protein</fullName>
    </recommendedName>
</protein>
<organism evidence="1 2">
    <name type="scientific">Fusobacterium equinum</name>
    <dbReference type="NCBI Taxonomy" id="134605"/>
    <lineage>
        <taxon>Bacteria</taxon>
        <taxon>Fusobacteriati</taxon>
        <taxon>Fusobacteriota</taxon>
        <taxon>Fusobacteriia</taxon>
        <taxon>Fusobacteriales</taxon>
        <taxon>Fusobacteriaceae</taxon>
        <taxon>Fusobacterium</taxon>
    </lineage>
</organism>
<evidence type="ECO:0000313" key="2">
    <source>
        <dbReference type="Proteomes" id="UP000070617"/>
    </source>
</evidence>
<evidence type="ECO:0000313" key="1">
    <source>
        <dbReference type="EMBL" id="KXA14340.1"/>
    </source>
</evidence>
<proteinExistence type="predicted"/>
<name>A0A133NDF5_9FUSO</name>